<comment type="caution">
    <text evidence="1">The sequence shown here is derived from an EMBL/GenBank/DDBJ whole genome shotgun (WGS) entry which is preliminary data.</text>
</comment>
<gene>
    <name evidence="1" type="ORF">GCM10022404_03080</name>
</gene>
<proteinExistence type="predicted"/>
<protein>
    <recommendedName>
        <fullName evidence="3">Transposase</fullName>
    </recommendedName>
</protein>
<dbReference type="Proteomes" id="UP001399917">
    <property type="component" value="Unassembled WGS sequence"/>
</dbReference>
<evidence type="ECO:0000313" key="1">
    <source>
        <dbReference type="EMBL" id="GAA3855284.1"/>
    </source>
</evidence>
<organism evidence="1 2">
    <name type="scientific">Celeribacter arenosi</name>
    <dbReference type="NCBI Taxonomy" id="792649"/>
    <lineage>
        <taxon>Bacteria</taxon>
        <taxon>Pseudomonadati</taxon>
        <taxon>Pseudomonadota</taxon>
        <taxon>Alphaproteobacteria</taxon>
        <taxon>Rhodobacterales</taxon>
        <taxon>Roseobacteraceae</taxon>
        <taxon>Celeribacter</taxon>
    </lineage>
</organism>
<reference evidence="2" key="1">
    <citation type="journal article" date="2019" name="Int. J. Syst. Evol. Microbiol.">
        <title>The Global Catalogue of Microorganisms (GCM) 10K type strain sequencing project: providing services to taxonomists for standard genome sequencing and annotation.</title>
        <authorList>
            <consortium name="The Broad Institute Genomics Platform"/>
            <consortium name="The Broad Institute Genome Sequencing Center for Infectious Disease"/>
            <person name="Wu L."/>
            <person name="Ma J."/>
        </authorList>
    </citation>
    <scope>NUCLEOTIDE SEQUENCE [LARGE SCALE GENOMIC DNA]</scope>
    <source>
        <strain evidence="2">JCM 17190</strain>
    </source>
</reference>
<evidence type="ECO:0008006" key="3">
    <source>
        <dbReference type="Google" id="ProtNLM"/>
    </source>
</evidence>
<sequence length="91" mass="10175">MPRYRCVIWLEIEETLRKADLAEAVADAGEVPLSGPLCKARRTAAIRPWCLGPQTAHLKKSFTAAKVCKWETNKLDSKITAQIAVRLEARI</sequence>
<dbReference type="EMBL" id="BAABDF010000002">
    <property type="protein sequence ID" value="GAA3855284.1"/>
    <property type="molecule type" value="Genomic_DNA"/>
</dbReference>
<keyword evidence="2" id="KW-1185">Reference proteome</keyword>
<evidence type="ECO:0000313" key="2">
    <source>
        <dbReference type="Proteomes" id="UP001399917"/>
    </source>
</evidence>
<accession>A0ABP7JVF1</accession>
<name>A0ABP7JVF1_9RHOB</name>